<proteinExistence type="predicted"/>
<evidence type="ECO:0000313" key="3">
    <source>
        <dbReference type="Proteomes" id="UP000486602"/>
    </source>
</evidence>
<dbReference type="InterPro" id="IPR022409">
    <property type="entry name" value="PKD/Chitinase_dom"/>
</dbReference>
<evidence type="ECO:0000259" key="1">
    <source>
        <dbReference type="SMART" id="SM00089"/>
    </source>
</evidence>
<protein>
    <recommendedName>
        <fullName evidence="1">PKD/Chitinase domain-containing protein</fullName>
    </recommendedName>
</protein>
<reference evidence="2 3" key="1">
    <citation type="submission" date="2020-02" db="EMBL/GenBank/DDBJ databases">
        <title>Out from the shadows clarifying the taxonomy of the family Cryomorphaceae and related taxa by utilizing the GTDB taxonomic framework.</title>
        <authorList>
            <person name="Bowman J.P."/>
        </authorList>
    </citation>
    <scope>NUCLEOTIDE SEQUENCE [LARGE SCALE GENOMIC DNA]</scope>
    <source>
        <strain evidence="2 3">QSSC 1-22</strain>
    </source>
</reference>
<dbReference type="InterPro" id="IPR035986">
    <property type="entry name" value="PKD_dom_sf"/>
</dbReference>
<keyword evidence="3" id="KW-1185">Reference proteome</keyword>
<dbReference type="Proteomes" id="UP000486602">
    <property type="component" value="Unassembled WGS sequence"/>
</dbReference>
<dbReference type="InterPro" id="IPR013783">
    <property type="entry name" value="Ig-like_fold"/>
</dbReference>
<dbReference type="SMART" id="SM00089">
    <property type="entry name" value="PKD"/>
    <property type="match status" value="1"/>
</dbReference>
<sequence length="650" mass="71966">MRQLLLLAVVLFQMITSTTGFSQILFMEDCFKGGVTTGGMDNIGAGWNNTCEIKWEDNYTLRAAFALTYRYGRPEPHTMIVNAAQVNWNFSTQVGIEQIEIEPGANYFAPQAMDITSLIQINNNILNIDFPPQKFYEDYPNWGWWGMYVVILYESPDIIEDICTRIYISDKNQTAPQHYSINSPEYVLSSPVIFGIHSSRITPFDSDKSEILINNISVGTILGPDSVNPSPYAGVQGHFYYENGMAEGLNGDSANNHVEGQDGVCVINDYINNDSDFQDFIFYRVQYRPDGGFNPHPSFNITYTPTCPLSTGEMLRSYSKCLLQSPTPGQPDYTEPIEFSAIPGYDHYAWTPAAGLSDTTIANPICNADSSGWYRVRMWNDDEDGACAQTIPVFLTVGKVPRPRNLQLIPSTCPANTGKIIFGDMDGKTPFQYSVNGETKTNATFENLAPGIYELSVQDALGCTWDSTVVLDLSPFQTAAFTANPDSGYSPLQVVFQNQSTNATSYVWQMDDEPFSTSANYTGYTFADTGTFTIALIAYRIDETCADTAFATIRVAEGLKMIIPNIITPNNDGRNDALVAQTGGVAIMRWEVRNRWGNLIHSGEATNPPPALALWSPEENQYPDGVYTVIITARGKSGEVKDFGVQVVVK</sequence>
<dbReference type="Pfam" id="PF13585">
    <property type="entry name" value="CHU_C"/>
    <property type="match status" value="1"/>
</dbReference>
<evidence type="ECO:0000313" key="2">
    <source>
        <dbReference type="EMBL" id="NEN24338.1"/>
    </source>
</evidence>
<dbReference type="Gene3D" id="2.60.40.10">
    <property type="entry name" value="Immunoglobulins"/>
    <property type="match status" value="1"/>
</dbReference>
<gene>
    <name evidence="2" type="ORF">G3O08_12565</name>
</gene>
<accession>A0A7K3WS48</accession>
<feature type="domain" description="PKD/Chitinase" evidence="1">
    <location>
        <begin position="478"/>
        <end position="558"/>
    </location>
</feature>
<dbReference type="EMBL" id="JAAGVY010000024">
    <property type="protein sequence ID" value="NEN24338.1"/>
    <property type="molecule type" value="Genomic_DNA"/>
</dbReference>
<comment type="caution">
    <text evidence="2">The sequence shown here is derived from an EMBL/GenBank/DDBJ whole genome shotgun (WGS) entry which is preliminary data.</text>
</comment>
<dbReference type="AlphaFoldDB" id="A0A7K3WS48"/>
<name>A0A7K3WS48_9FLAO</name>
<organism evidence="2 3">
    <name type="scientific">Cryomorpha ignava</name>
    <dbReference type="NCBI Taxonomy" id="101383"/>
    <lineage>
        <taxon>Bacteria</taxon>
        <taxon>Pseudomonadati</taxon>
        <taxon>Bacteroidota</taxon>
        <taxon>Flavobacteriia</taxon>
        <taxon>Flavobacteriales</taxon>
        <taxon>Cryomorphaceae</taxon>
        <taxon>Cryomorpha</taxon>
    </lineage>
</organism>
<dbReference type="SUPFAM" id="SSF49299">
    <property type="entry name" value="PKD domain"/>
    <property type="match status" value="1"/>
</dbReference>
<dbReference type="RefSeq" id="WP_163285731.1">
    <property type="nucleotide sequence ID" value="NZ_JAAGVY010000024.1"/>
</dbReference>